<reference evidence="4 5" key="1">
    <citation type="journal article" date="2019" name="Nat. Med.">
        <title>A library of human gut bacterial isolates paired with longitudinal multiomics data enables mechanistic microbiome research.</title>
        <authorList>
            <person name="Poyet M."/>
            <person name="Groussin M."/>
            <person name="Gibbons S.M."/>
            <person name="Avila-Pacheco J."/>
            <person name="Jiang X."/>
            <person name="Kearney S.M."/>
            <person name="Perrotta A.R."/>
            <person name="Berdy B."/>
            <person name="Zhao S."/>
            <person name="Lieberman T.D."/>
            <person name="Swanson P.K."/>
            <person name="Smith M."/>
            <person name="Roesemann S."/>
            <person name="Alexander J.E."/>
            <person name="Rich S.A."/>
            <person name="Livny J."/>
            <person name="Vlamakis H."/>
            <person name="Clish C."/>
            <person name="Bullock K."/>
            <person name="Deik A."/>
            <person name="Scott J."/>
            <person name="Pierce K.A."/>
            <person name="Xavier R.J."/>
            <person name="Alm E.J."/>
        </authorList>
    </citation>
    <scope>NUCLEOTIDE SEQUENCE [LARGE SCALE GENOMIC DNA]</scope>
    <source>
        <strain evidence="4 5">BIOML-A198</strain>
    </source>
</reference>
<dbReference type="InterPro" id="IPR000524">
    <property type="entry name" value="Tscrpt_reg_HTH_GntR"/>
</dbReference>
<evidence type="ECO:0000256" key="3">
    <source>
        <dbReference type="ARBA" id="ARBA00023163"/>
    </source>
</evidence>
<dbReference type="GO" id="GO:0003677">
    <property type="term" value="F:DNA binding"/>
    <property type="evidence" value="ECO:0007669"/>
    <property type="project" value="UniProtKB-KW"/>
</dbReference>
<dbReference type="PROSITE" id="PS50949">
    <property type="entry name" value="HTH_GNTR"/>
    <property type="match status" value="1"/>
</dbReference>
<dbReference type="InterPro" id="IPR036388">
    <property type="entry name" value="WH-like_DNA-bd_sf"/>
</dbReference>
<dbReference type="InterPro" id="IPR036390">
    <property type="entry name" value="WH_DNA-bd_sf"/>
</dbReference>
<proteinExistence type="predicted"/>
<dbReference type="FunFam" id="1.10.10.10:FF:000079">
    <property type="entry name" value="GntR family transcriptional regulator"/>
    <property type="match status" value="1"/>
</dbReference>
<dbReference type="EMBL" id="WMQE01000009">
    <property type="protein sequence ID" value="MTK20854.1"/>
    <property type="molecule type" value="Genomic_DNA"/>
</dbReference>
<dbReference type="InterPro" id="IPR011663">
    <property type="entry name" value="UTRA"/>
</dbReference>
<organism evidence="4 5">
    <name type="scientific">Turicibacter sanguinis</name>
    <dbReference type="NCBI Taxonomy" id="154288"/>
    <lineage>
        <taxon>Bacteria</taxon>
        <taxon>Bacillati</taxon>
        <taxon>Bacillota</taxon>
        <taxon>Erysipelotrichia</taxon>
        <taxon>Erysipelotrichales</taxon>
        <taxon>Turicibacteraceae</taxon>
        <taxon>Turicibacter</taxon>
    </lineage>
</organism>
<dbReference type="InterPro" id="IPR050679">
    <property type="entry name" value="Bact_HTH_transcr_reg"/>
</dbReference>
<keyword evidence="2" id="KW-0238">DNA-binding</keyword>
<dbReference type="SMART" id="SM00345">
    <property type="entry name" value="HTH_GNTR"/>
    <property type="match status" value="1"/>
</dbReference>
<protein>
    <submittedName>
        <fullName evidence="4">UTRA domain-containing protein</fullName>
    </submittedName>
</protein>
<accession>A0A173TZY2</accession>
<dbReference type="PRINTS" id="PR00035">
    <property type="entry name" value="HTHGNTR"/>
</dbReference>
<evidence type="ECO:0000313" key="4">
    <source>
        <dbReference type="EMBL" id="MTK20854.1"/>
    </source>
</evidence>
<dbReference type="Gene3D" id="3.40.1410.10">
    <property type="entry name" value="Chorismate lyase-like"/>
    <property type="match status" value="1"/>
</dbReference>
<dbReference type="SUPFAM" id="SSF64288">
    <property type="entry name" value="Chorismate lyase-like"/>
    <property type="match status" value="1"/>
</dbReference>
<dbReference type="GO" id="GO:0003700">
    <property type="term" value="F:DNA-binding transcription factor activity"/>
    <property type="evidence" value="ECO:0007669"/>
    <property type="project" value="InterPro"/>
</dbReference>
<dbReference type="SMART" id="SM00866">
    <property type="entry name" value="UTRA"/>
    <property type="match status" value="1"/>
</dbReference>
<dbReference type="GO" id="GO:0045892">
    <property type="term" value="P:negative regulation of DNA-templated transcription"/>
    <property type="evidence" value="ECO:0007669"/>
    <property type="project" value="TreeGrafter"/>
</dbReference>
<dbReference type="OrthoDB" id="457376at2"/>
<sequence length="238" mass="27377">MSLPRYREIARELKEQIQVGHYKEHQTIPSEPELAKLYDVSRMTARQAINELVYEGVLYRVKGKGTFVNHQKYEKSIHGLTSFSEDMIQKGFKPSSRLISQTVRLANEIVASKLQIKEGQEVIELKRVRMADEEPMAVEIVYLPVQIIKSLPDDIGAISLYDYIEKELGLLIDYSIQEIEAISLEAPISTYLEVEAGAPCLLICLQSYLKSGQIFEYVESYYRADRYKFIQPAYRKGI</sequence>
<dbReference type="Pfam" id="PF00392">
    <property type="entry name" value="GntR"/>
    <property type="match status" value="1"/>
</dbReference>
<dbReference type="AlphaFoldDB" id="A0A173TZY2"/>
<name>A0A173TZY2_9FIRM</name>
<gene>
    <name evidence="4" type="ORF">GMA92_05410</name>
</gene>
<dbReference type="RefSeq" id="WP_006785782.1">
    <property type="nucleotide sequence ID" value="NZ_CABJBH010000001.1"/>
</dbReference>
<keyword evidence="1" id="KW-0805">Transcription regulation</keyword>
<dbReference type="Proteomes" id="UP000487649">
    <property type="component" value="Unassembled WGS sequence"/>
</dbReference>
<dbReference type="InterPro" id="IPR028978">
    <property type="entry name" value="Chorismate_lyase_/UTRA_dom_sf"/>
</dbReference>
<keyword evidence="3" id="KW-0804">Transcription</keyword>
<evidence type="ECO:0000313" key="5">
    <source>
        <dbReference type="Proteomes" id="UP000487649"/>
    </source>
</evidence>
<dbReference type="Pfam" id="PF07702">
    <property type="entry name" value="UTRA"/>
    <property type="match status" value="1"/>
</dbReference>
<dbReference type="GeneID" id="60057395"/>
<comment type="caution">
    <text evidence="4">The sequence shown here is derived from an EMBL/GenBank/DDBJ whole genome shotgun (WGS) entry which is preliminary data.</text>
</comment>
<dbReference type="CDD" id="cd07377">
    <property type="entry name" value="WHTH_GntR"/>
    <property type="match status" value="1"/>
</dbReference>
<dbReference type="PANTHER" id="PTHR44846">
    <property type="entry name" value="MANNOSYL-D-GLYCERATE TRANSPORT/METABOLISM SYSTEM REPRESSOR MNGR-RELATED"/>
    <property type="match status" value="1"/>
</dbReference>
<evidence type="ECO:0000256" key="2">
    <source>
        <dbReference type="ARBA" id="ARBA00023125"/>
    </source>
</evidence>
<dbReference type="Gene3D" id="1.10.10.10">
    <property type="entry name" value="Winged helix-like DNA-binding domain superfamily/Winged helix DNA-binding domain"/>
    <property type="match status" value="1"/>
</dbReference>
<dbReference type="SUPFAM" id="SSF46785">
    <property type="entry name" value="Winged helix' DNA-binding domain"/>
    <property type="match status" value="1"/>
</dbReference>
<evidence type="ECO:0000256" key="1">
    <source>
        <dbReference type="ARBA" id="ARBA00023015"/>
    </source>
</evidence>
<dbReference type="PANTHER" id="PTHR44846:SF1">
    <property type="entry name" value="MANNOSYL-D-GLYCERATE TRANSPORT_METABOLISM SYSTEM REPRESSOR MNGR-RELATED"/>
    <property type="match status" value="1"/>
</dbReference>